<dbReference type="EMBL" id="BAUT01000050">
    <property type="protein sequence ID" value="GAE27438.1"/>
    <property type="molecule type" value="Genomic_DNA"/>
</dbReference>
<sequence>MSHTFFHIDKEQMIDSLLENDMFKMPDGRQFYEASEEELRMLISSQLIANKHDSFSHM</sequence>
<evidence type="ECO:0008006" key="3">
    <source>
        <dbReference type="Google" id="ProtNLM"/>
    </source>
</evidence>
<evidence type="ECO:0000313" key="2">
    <source>
        <dbReference type="Proteomes" id="UP000018890"/>
    </source>
</evidence>
<proteinExistence type="predicted"/>
<reference evidence="1" key="1">
    <citation type="journal article" date="2014" name="Genome Announc.">
        <title>Draft Genome Sequences of Three Alkaliphilic Bacillus Strains, Bacillus wakoensis JCM 9140T, Bacillus akibai JCM 9157T, and Bacillus hemicellulosilyticus JCM 9152T.</title>
        <authorList>
            <person name="Yuki M."/>
            <person name="Oshima K."/>
            <person name="Suda W."/>
            <person name="Oshida Y."/>
            <person name="Kitamura K."/>
            <person name="Iida T."/>
            <person name="Hattori M."/>
            <person name="Ohkuma M."/>
        </authorList>
    </citation>
    <scope>NUCLEOTIDE SEQUENCE [LARGE SCALE GENOMIC DNA]</scope>
    <source>
        <strain evidence="1">JCM 9140</strain>
    </source>
</reference>
<accession>W4Q6Z3</accession>
<dbReference type="OrthoDB" id="2939902at2"/>
<dbReference type="AlphaFoldDB" id="W4Q6Z3"/>
<dbReference type="RefSeq" id="WP_156314899.1">
    <property type="nucleotide sequence ID" value="NZ_BAUT01000050.1"/>
</dbReference>
<name>W4Q6Z3_9BACI</name>
<protein>
    <recommendedName>
        <fullName evidence="3">Fur-regulated basic protein FbpA</fullName>
    </recommendedName>
</protein>
<gene>
    <name evidence="1" type="ORF">JCM9140_3585</name>
</gene>
<organism evidence="1 2">
    <name type="scientific">Halalkalibacter wakoensis JCM 9140</name>
    <dbReference type="NCBI Taxonomy" id="1236970"/>
    <lineage>
        <taxon>Bacteria</taxon>
        <taxon>Bacillati</taxon>
        <taxon>Bacillota</taxon>
        <taxon>Bacilli</taxon>
        <taxon>Bacillales</taxon>
        <taxon>Bacillaceae</taxon>
        <taxon>Halalkalibacter</taxon>
    </lineage>
</organism>
<keyword evidence="2" id="KW-1185">Reference proteome</keyword>
<comment type="caution">
    <text evidence="1">The sequence shown here is derived from an EMBL/GenBank/DDBJ whole genome shotgun (WGS) entry which is preliminary data.</text>
</comment>
<dbReference type="Proteomes" id="UP000018890">
    <property type="component" value="Unassembled WGS sequence"/>
</dbReference>
<evidence type="ECO:0000313" key="1">
    <source>
        <dbReference type="EMBL" id="GAE27438.1"/>
    </source>
</evidence>